<feature type="domain" description="Leucine-binding protein" evidence="6">
    <location>
        <begin position="146"/>
        <end position="465"/>
    </location>
</feature>
<protein>
    <submittedName>
        <fullName evidence="7">Extracellular ligand-binding receptor</fullName>
    </submittedName>
</protein>
<evidence type="ECO:0000256" key="1">
    <source>
        <dbReference type="ARBA" id="ARBA00010062"/>
    </source>
</evidence>
<dbReference type="OrthoDB" id="446586at2"/>
<dbReference type="HOGENOM" id="CLU_038795_0_0_3"/>
<dbReference type="KEGG" id="cyj:Cyan7822_2380"/>
<feature type="transmembrane region" description="Helical" evidence="5">
    <location>
        <begin position="7"/>
        <end position="33"/>
    </location>
</feature>
<dbReference type="STRING" id="497965.Cyan7822_2380"/>
<dbReference type="PANTHER" id="PTHR30483">
    <property type="entry name" value="LEUCINE-SPECIFIC-BINDING PROTEIN"/>
    <property type="match status" value="1"/>
</dbReference>
<keyword evidence="3" id="KW-0732">Signal</keyword>
<evidence type="ECO:0000256" key="4">
    <source>
        <dbReference type="ARBA" id="ARBA00022970"/>
    </source>
</evidence>
<keyword evidence="2" id="KW-0813">Transport</keyword>
<dbReference type="GO" id="GO:0006865">
    <property type="term" value="P:amino acid transport"/>
    <property type="evidence" value="ECO:0007669"/>
    <property type="project" value="UniProtKB-KW"/>
</dbReference>
<dbReference type="Pfam" id="PF13458">
    <property type="entry name" value="Peripla_BP_6"/>
    <property type="match status" value="1"/>
</dbReference>
<keyword evidence="5" id="KW-0812">Transmembrane</keyword>
<evidence type="ECO:0000256" key="3">
    <source>
        <dbReference type="ARBA" id="ARBA00022729"/>
    </source>
</evidence>
<dbReference type="PRINTS" id="PR00337">
    <property type="entry name" value="LEUILEVALBP"/>
</dbReference>
<dbReference type="AlphaFoldDB" id="E0UFX2"/>
<dbReference type="Proteomes" id="UP000008206">
    <property type="component" value="Chromosome"/>
</dbReference>
<dbReference type="InterPro" id="IPR051010">
    <property type="entry name" value="BCAA_transport"/>
</dbReference>
<evidence type="ECO:0000256" key="5">
    <source>
        <dbReference type="SAM" id="Phobius"/>
    </source>
</evidence>
<dbReference type="InterPro" id="IPR028081">
    <property type="entry name" value="Leu-bd"/>
</dbReference>
<evidence type="ECO:0000256" key="2">
    <source>
        <dbReference type="ARBA" id="ARBA00022448"/>
    </source>
</evidence>
<evidence type="ECO:0000313" key="7">
    <source>
        <dbReference type="EMBL" id="ADN14355.1"/>
    </source>
</evidence>
<dbReference type="SUPFAM" id="SSF53822">
    <property type="entry name" value="Periplasmic binding protein-like I"/>
    <property type="match status" value="1"/>
</dbReference>
<organism evidence="7 8">
    <name type="scientific">Gloeothece verrucosa (strain PCC 7822)</name>
    <name type="common">Cyanothece sp. (strain PCC 7822)</name>
    <dbReference type="NCBI Taxonomy" id="497965"/>
    <lineage>
        <taxon>Bacteria</taxon>
        <taxon>Bacillati</taxon>
        <taxon>Cyanobacteriota</taxon>
        <taxon>Cyanophyceae</taxon>
        <taxon>Oscillatoriophycideae</taxon>
        <taxon>Chroococcales</taxon>
        <taxon>Aphanothecaceae</taxon>
        <taxon>Gloeothece</taxon>
        <taxon>Gloeothece verrucosa</taxon>
    </lineage>
</organism>
<accession>E0UFX2</accession>
<dbReference type="CDD" id="cd06268">
    <property type="entry name" value="PBP1_ABC_transporter_LIVBP-like"/>
    <property type="match status" value="1"/>
</dbReference>
<dbReference type="EMBL" id="CP002198">
    <property type="protein sequence ID" value="ADN14355.1"/>
    <property type="molecule type" value="Genomic_DNA"/>
</dbReference>
<reference evidence="8" key="1">
    <citation type="journal article" date="2011" name="MBio">
        <title>Novel metabolic attributes of the genus Cyanothece, comprising a group of unicellular nitrogen-fixing Cyanobacteria.</title>
        <authorList>
            <person name="Bandyopadhyay A."/>
            <person name="Elvitigala T."/>
            <person name="Welsh E."/>
            <person name="Stockel J."/>
            <person name="Liberton M."/>
            <person name="Min H."/>
            <person name="Sherman L.A."/>
            <person name="Pakrasi H.B."/>
        </authorList>
    </citation>
    <scope>NUCLEOTIDE SEQUENCE [LARGE SCALE GENOMIC DNA]</scope>
    <source>
        <strain evidence="8">PCC 7822</strain>
    </source>
</reference>
<evidence type="ECO:0000259" key="6">
    <source>
        <dbReference type="Pfam" id="PF13458"/>
    </source>
</evidence>
<dbReference type="RefSeq" id="WP_013322460.1">
    <property type="nucleotide sequence ID" value="NC_014501.1"/>
</dbReference>
<dbReference type="eggNOG" id="COG0683">
    <property type="taxonomic scope" value="Bacteria"/>
</dbReference>
<gene>
    <name evidence="7" type="ordered locus">Cyan7822_2380</name>
</gene>
<keyword evidence="5" id="KW-1133">Transmembrane helix</keyword>
<keyword evidence="5" id="KW-0472">Membrane</keyword>
<comment type="similarity">
    <text evidence="1">Belongs to the leucine-binding protein family.</text>
</comment>
<dbReference type="Gene3D" id="3.40.50.2300">
    <property type="match status" value="2"/>
</dbReference>
<dbReference type="InterPro" id="IPR028082">
    <property type="entry name" value="Peripla_BP_I"/>
</dbReference>
<dbReference type="PANTHER" id="PTHR30483:SF6">
    <property type="entry name" value="PERIPLASMIC BINDING PROTEIN OF ABC TRANSPORTER FOR NATURAL AMINO ACIDS"/>
    <property type="match status" value="1"/>
</dbReference>
<proteinExistence type="inferred from homology"/>
<name>E0UFX2_GLOV7</name>
<sequence>MSQKNDNLILILALVITLCLVGLGLVWLIPILIKNLNQNNPNSVSITSSNTGASSLPPSPSENSIFSRFSFGDKLLIPTLKNTDKETAATAFAAQNYPIAIQSLETSLKSQKNDPEALIYLNNARIGDKKAYTVAVAVPIGTDVNAAQEILRGVAQAQAEINTTGGIKSIPLKVLIANDDNNSEIAQKLAEEWAKTPEIIAVIGHFGSSTTIAAAKEVYQPQGLVMISPTSTSTEISGIGPYIFRTVPSDRFAGEALAKYMLETLKKQKAAVFFNSQSSYSKSLKDVFTSAVYGDGGEIVAEIDFVEANFNATEAVKIAKQQGAEVLMLAMNTETLKQALWVIQVNQGQLALLGGDSAYKPEILQLGGKNAEGMVIAVPWQILAHKAAKFTLESGKLWGADVNWRTAMSYDAAKALIAAMSVNPTRKGIQETLATRGFSAEGAGTKIRFLPSGDRNQPVQLVRVEPGNRSSYGYDFVPIGIPNN</sequence>
<dbReference type="InterPro" id="IPR000709">
    <property type="entry name" value="Leu_Ile_Val-bd"/>
</dbReference>
<keyword evidence="4" id="KW-0029">Amino-acid transport</keyword>
<evidence type="ECO:0000313" key="8">
    <source>
        <dbReference type="Proteomes" id="UP000008206"/>
    </source>
</evidence>
<keyword evidence="7" id="KW-0675">Receptor</keyword>
<keyword evidence="8" id="KW-1185">Reference proteome</keyword>